<reference evidence="1" key="1">
    <citation type="submission" date="2021-04" db="EMBL/GenBank/DDBJ databases">
        <title>Luteolibacter sp. 32A isolated from the skin of an Anderson's salamander (Ambystoma andersonii).</title>
        <authorList>
            <person name="Spergser J."/>
            <person name="Busse H.-J."/>
        </authorList>
    </citation>
    <scope>NUCLEOTIDE SEQUENCE</scope>
    <source>
        <strain evidence="1">32A</strain>
    </source>
</reference>
<dbReference type="SUPFAM" id="SSF56784">
    <property type="entry name" value="HAD-like"/>
    <property type="match status" value="1"/>
</dbReference>
<evidence type="ECO:0000313" key="2">
    <source>
        <dbReference type="Proteomes" id="UP000676169"/>
    </source>
</evidence>
<gene>
    <name evidence="1" type="ORF">KBB96_15345</name>
</gene>
<dbReference type="InterPro" id="IPR023214">
    <property type="entry name" value="HAD_sf"/>
</dbReference>
<keyword evidence="2" id="KW-1185">Reference proteome</keyword>
<dbReference type="EMBL" id="CP073100">
    <property type="protein sequence ID" value="QUE50239.1"/>
    <property type="molecule type" value="Genomic_DNA"/>
</dbReference>
<dbReference type="RefSeq" id="WP_211630357.1">
    <property type="nucleotide sequence ID" value="NZ_CP073100.1"/>
</dbReference>
<accession>A0A975G6I5</accession>
<dbReference type="Gene3D" id="3.40.50.1000">
    <property type="entry name" value="HAD superfamily/HAD-like"/>
    <property type="match status" value="1"/>
</dbReference>
<evidence type="ECO:0000313" key="1">
    <source>
        <dbReference type="EMBL" id="QUE50239.1"/>
    </source>
</evidence>
<evidence type="ECO:0008006" key="3">
    <source>
        <dbReference type="Google" id="ProtNLM"/>
    </source>
</evidence>
<sequence length="131" mass="14543">MARLCIDLDGVIAELKKPGQTYRDIAPIPGAPEKLRAFKEAGHYIIIQTARHMKTCGANVGLVQARIAKDTLDWLERHDVPYDEIYFGKPWAQIYIDDNAFRFESWDAVADDASNLPANREEQAGAGGNVG</sequence>
<dbReference type="InterPro" id="IPR036412">
    <property type="entry name" value="HAD-like_sf"/>
</dbReference>
<dbReference type="Proteomes" id="UP000676169">
    <property type="component" value="Chromosome"/>
</dbReference>
<dbReference type="AlphaFoldDB" id="A0A975G6I5"/>
<organism evidence="1 2">
    <name type="scientific">Luteolibacter ambystomatis</name>
    <dbReference type="NCBI Taxonomy" id="2824561"/>
    <lineage>
        <taxon>Bacteria</taxon>
        <taxon>Pseudomonadati</taxon>
        <taxon>Verrucomicrobiota</taxon>
        <taxon>Verrucomicrobiia</taxon>
        <taxon>Verrucomicrobiales</taxon>
        <taxon>Verrucomicrobiaceae</taxon>
        <taxon>Luteolibacter</taxon>
    </lineage>
</organism>
<proteinExistence type="predicted"/>
<name>A0A975G6I5_9BACT</name>
<protein>
    <recommendedName>
        <fullName evidence="3">Capsular biosynthesis protein</fullName>
    </recommendedName>
</protein>
<dbReference type="KEGG" id="lamb:KBB96_15345"/>